<dbReference type="GO" id="GO:0003677">
    <property type="term" value="F:DNA binding"/>
    <property type="evidence" value="ECO:0007669"/>
    <property type="project" value="UniProtKB-KW"/>
</dbReference>
<feature type="domain" description="Transcriptional coactivator p15 (PC4) C-terminal" evidence="8">
    <location>
        <begin position="23"/>
        <end position="72"/>
    </location>
</feature>
<keyword evidence="10" id="KW-1185">Reference proteome</keyword>
<dbReference type="AlphaFoldDB" id="A0A8J4C9D8"/>
<sequence length="157" mass="16371">SAAATAAGGGGGSAGVPPQQMVDLGGNKRLSISRFQGRLSVDLREFYEKNGEMLPGKKGIALSPADWATLSSHLADVDAALKRRDMGFCLQLSGMRRVSLSEFKGVTYVGVREYYDKGSGELVPGQKGLNMNPAQWGACVAGAPAITAALQQAQAGR</sequence>
<feature type="non-terminal residue" evidence="9">
    <location>
        <position position="1"/>
    </location>
</feature>
<evidence type="ECO:0000256" key="5">
    <source>
        <dbReference type="ARBA" id="ARBA00023163"/>
    </source>
</evidence>
<evidence type="ECO:0000259" key="8">
    <source>
        <dbReference type="Pfam" id="PF02229"/>
    </source>
</evidence>
<keyword evidence="4" id="KW-0238">DNA-binding</keyword>
<dbReference type="GO" id="GO:0060261">
    <property type="term" value="P:positive regulation of transcription initiation by RNA polymerase II"/>
    <property type="evidence" value="ECO:0007669"/>
    <property type="project" value="InterPro"/>
</dbReference>
<evidence type="ECO:0000256" key="2">
    <source>
        <dbReference type="ARBA" id="ARBA00009001"/>
    </source>
</evidence>
<name>A0A8J4C9D8_9CHLO</name>
<evidence type="ECO:0000313" key="9">
    <source>
        <dbReference type="EMBL" id="GIL75779.1"/>
    </source>
</evidence>
<evidence type="ECO:0000256" key="7">
    <source>
        <dbReference type="SAM" id="MobiDB-lite"/>
    </source>
</evidence>
<dbReference type="GO" id="GO:0005634">
    <property type="term" value="C:nucleus"/>
    <property type="evidence" value="ECO:0007669"/>
    <property type="project" value="UniProtKB-SubCell"/>
</dbReference>
<evidence type="ECO:0000256" key="1">
    <source>
        <dbReference type="ARBA" id="ARBA00004123"/>
    </source>
</evidence>
<comment type="similarity">
    <text evidence="2">Belongs to the transcriptional coactivator PC4 family.</text>
</comment>
<feature type="domain" description="Transcriptional coactivator p15 (PC4) C-terminal" evidence="8">
    <location>
        <begin position="91"/>
        <end position="137"/>
    </location>
</feature>
<dbReference type="PANTHER" id="PTHR13215">
    <property type="entry name" value="RNA POLYMERASE II TRANSCRIPTIONAL COACTIVATOR"/>
    <property type="match status" value="1"/>
</dbReference>
<comment type="subcellular location">
    <subcellularLocation>
        <location evidence="1">Nucleus</location>
    </subcellularLocation>
</comment>
<dbReference type="InterPro" id="IPR045125">
    <property type="entry name" value="Sub1/Tcp4-like"/>
</dbReference>
<dbReference type="InterPro" id="IPR003173">
    <property type="entry name" value="PC4_C"/>
</dbReference>
<dbReference type="EMBL" id="BNCP01000008">
    <property type="protein sequence ID" value="GIL75779.1"/>
    <property type="molecule type" value="Genomic_DNA"/>
</dbReference>
<gene>
    <name evidence="9" type="ORF">Vretifemale_5508</name>
</gene>
<evidence type="ECO:0000313" key="10">
    <source>
        <dbReference type="Proteomes" id="UP000747110"/>
    </source>
</evidence>
<accession>A0A8J4C9D8</accession>
<dbReference type="GO" id="GO:0003713">
    <property type="term" value="F:transcription coactivator activity"/>
    <property type="evidence" value="ECO:0007669"/>
    <property type="project" value="InterPro"/>
</dbReference>
<evidence type="ECO:0000256" key="6">
    <source>
        <dbReference type="ARBA" id="ARBA00023242"/>
    </source>
</evidence>
<dbReference type="SUPFAM" id="SSF54447">
    <property type="entry name" value="ssDNA-binding transcriptional regulator domain"/>
    <property type="match status" value="2"/>
</dbReference>
<keyword evidence="3" id="KW-0805">Transcription regulation</keyword>
<comment type="caution">
    <text evidence="9">The sequence shown here is derived from an EMBL/GenBank/DDBJ whole genome shotgun (WGS) entry which is preliminary data.</text>
</comment>
<dbReference type="InterPro" id="IPR009044">
    <property type="entry name" value="ssDNA-bd_transcriptional_reg"/>
</dbReference>
<dbReference type="Gene3D" id="2.30.31.10">
    <property type="entry name" value="Transcriptional Coactivator Pc4, Chain A"/>
    <property type="match status" value="2"/>
</dbReference>
<keyword evidence="5" id="KW-0804">Transcription</keyword>
<evidence type="ECO:0000256" key="3">
    <source>
        <dbReference type="ARBA" id="ARBA00023015"/>
    </source>
</evidence>
<organism evidence="9 10">
    <name type="scientific">Volvox reticuliferus</name>
    <dbReference type="NCBI Taxonomy" id="1737510"/>
    <lineage>
        <taxon>Eukaryota</taxon>
        <taxon>Viridiplantae</taxon>
        <taxon>Chlorophyta</taxon>
        <taxon>core chlorophytes</taxon>
        <taxon>Chlorophyceae</taxon>
        <taxon>CS clade</taxon>
        <taxon>Chlamydomonadales</taxon>
        <taxon>Volvocaceae</taxon>
        <taxon>Volvox</taxon>
    </lineage>
</organism>
<feature type="region of interest" description="Disordered" evidence="7">
    <location>
        <begin position="1"/>
        <end position="20"/>
    </location>
</feature>
<evidence type="ECO:0000256" key="4">
    <source>
        <dbReference type="ARBA" id="ARBA00023125"/>
    </source>
</evidence>
<proteinExistence type="inferred from homology"/>
<reference evidence="9" key="1">
    <citation type="journal article" date="2021" name="Proc. Natl. Acad. Sci. U.S.A.">
        <title>Three genomes in the algal genus Volvox reveal the fate of a haploid sex-determining region after a transition to homothallism.</title>
        <authorList>
            <person name="Yamamoto K."/>
            <person name="Hamaji T."/>
            <person name="Kawai-Toyooka H."/>
            <person name="Matsuzaki R."/>
            <person name="Takahashi F."/>
            <person name="Nishimura Y."/>
            <person name="Kawachi M."/>
            <person name="Noguchi H."/>
            <person name="Minakuchi Y."/>
            <person name="Umen J.G."/>
            <person name="Toyoda A."/>
            <person name="Nozaki H."/>
        </authorList>
    </citation>
    <scope>NUCLEOTIDE SEQUENCE</scope>
    <source>
        <strain evidence="9">NIES-3786</strain>
    </source>
</reference>
<keyword evidence="6" id="KW-0539">Nucleus</keyword>
<dbReference type="Proteomes" id="UP000747110">
    <property type="component" value="Unassembled WGS sequence"/>
</dbReference>
<protein>
    <recommendedName>
        <fullName evidence="8">Transcriptional coactivator p15 (PC4) C-terminal domain-containing protein</fullName>
    </recommendedName>
</protein>
<dbReference type="OrthoDB" id="2505440at2759"/>
<dbReference type="Pfam" id="PF02229">
    <property type="entry name" value="PC4"/>
    <property type="match status" value="2"/>
</dbReference>